<comment type="caution">
    <text evidence="2">The sequence shown here is derived from an EMBL/GenBank/DDBJ whole genome shotgun (WGS) entry which is preliminary data.</text>
</comment>
<dbReference type="RefSeq" id="WP_378041336.1">
    <property type="nucleotide sequence ID" value="NZ_JBHLWH010000027.1"/>
</dbReference>
<organism evidence="2 3">
    <name type="scientific">Citricoccus parietis</name>
    <dbReference type="NCBI Taxonomy" id="592307"/>
    <lineage>
        <taxon>Bacteria</taxon>
        <taxon>Bacillati</taxon>
        <taxon>Actinomycetota</taxon>
        <taxon>Actinomycetes</taxon>
        <taxon>Micrococcales</taxon>
        <taxon>Micrococcaceae</taxon>
        <taxon>Citricoccus</taxon>
    </lineage>
</organism>
<dbReference type="Proteomes" id="UP001589766">
    <property type="component" value="Unassembled WGS sequence"/>
</dbReference>
<reference evidence="2 3" key="1">
    <citation type="submission" date="2024-09" db="EMBL/GenBank/DDBJ databases">
        <authorList>
            <person name="Sun Q."/>
            <person name="Mori K."/>
        </authorList>
    </citation>
    <scope>NUCLEOTIDE SEQUENCE [LARGE SCALE GENOMIC DNA]</scope>
    <source>
        <strain evidence="2 3">CCM 7609</strain>
    </source>
</reference>
<keyword evidence="3" id="KW-1185">Reference proteome</keyword>
<evidence type="ECO:0000256" key="1">
    <source>
        <dbReference type="SAM" id="MobiDB-lite"/>
    </source>
</evidence>
<name>A0ABV6F5F3_9MICC</name>
<feature type="region of interest" description="Disordered" evidence="1">
    <location>
        <begin position="45"/>
        <end position="66"/>
    </location>
</feature>
<evidence type="ECO:0000313" key="3">
    <source>
        <dbReference type="Proteomes" id="UP001589766"/>
    </source>
</evidence>
<gene>
    <name evidence="2" type="ORF">ACFFIO_09555</name>
</gene>
<protein>
    <submittedName>
        <fullName evidence="2">Uncharacterized protein</fullName>
    </submittedName>
</protein>
<dbReference type="SUPFAM" id="SSF57997">
    <property type="entry name" value="Tropomyosin"/>
    <property type="match status" value="1"/>
</dbReference>
<evidence type="ECO:0000313" key="2">
    <source>
        <dbReference type="EMBL" id="MFC0248746.1"/>
    </source>
</evidence>
<accession>A0ABV6F5F3</accession>
<sequence>MTTTKKTELDQWKQAAEDSRNVLAFYESRNDKFKARIRSLEARVRDLTAADGTHEEALPTTDPEKE</sequence>
<proteinExistence type="predicted"/>
<dbReference type="EMBL" id="JBHLWH010000027">
    <property type="protein sequence ID" value="MFC0248746.1"/>
    <property type="molecule type" value="Genomic_DNA"/>
</dbReference>